<comment type="caution">
    <text evidence="2">The sequence shown here is derived from an EMBL/GenBank/DDBJ whole genome shotgun (WGS) entry which is preliminary data.</text>
</comment>
<name>A0A834TP77_9FABA</name>
<evidence type="ECO:0000256" key="1">
    <source>
        <dbReference type="SAM" id="SignalP"/>
    </source>
</evidence>
<evidence type="ECO:0000313" key="3">
    <source>
        <dbReference type="Proteomes" id="UP000634136"/>
    </source>
</evidence>
<protein>
    <submittedName>
        <fullName evidence="2">Uncharacterized protein</fullName>
    </submittedName>
</protein>
<feature type="signal peptide" evidence="1">
    <location>
        <begin position="1"/>
        <end position="27"/>
    </location>
</feature>
<keyword evidence="3" id="KW-1185">Reference proteome</keyword>
<proteinExistence type="predicted"/>
<dbReference type="EMBL" id="JAAIUW010000006">
    <property type="protein sequence ID" value="KAF7826273.1"/>
    <property type="molecule type" value="Genomic_DNA"/>
</dbReference>
<gene>
    <name evidence="2" type="ORF">G2W53_017437</name>
</gene>
<dbReference type="AlphaFoldDB" id="A0A834TP77"/>
<evidence type="ECO:0000313" key="2">
    <source>
        <dbReference type="EMBL" id="KAF7826273.1"/>
    </source>
</evidence>
<sequence>MGGELRKAKQWWSLWKLVEATILAATAASDGDGDSDSDDKRFDVLFLYLSPSSVLRSCRSTSRLRHRRWYSSCIGTSSISSAGCDRSICRISLGSTSFVSSDRPAIFLLSLLLIFQLHYNSCLLLLRPGLCFCSLHNSSRDDVDDSSHVSAPVVGLDPLDRPVGSFSPLVVLGRPVVTSFLSLGCYSTSTLSTFSMVFFFCSVIFLDMLTSSIAMNFEALFIISTYEVGGFLVMERRNSSFQTFSSNSFDPCSFSLLLNLYGIWSTKVDTPRWAPIGESFTKWGASGHKLTRELVGSKVVWNPCWLAVYIRVPEEAYVAVIEVTMDVLGAASYRVYSVIGRRTVFSGSVQCNRVVYSVMWVWVLLDEMGGGRTTVLWYCDGTSEGRPSS</sequence>
<keyword evidence="1" id="KW-0732">Signal</keyword>
<accession>A0A834TP77</accession>
<reference evidence="2" key="1">
    <citation type="submission" date="2020-09" db="EMBL/GenBank/DDBJ databases">
        <title>Genome-Enabled Discovery of Anthraquinone Biosynthesis in Senna tora.</title>
        <authorList>
            <person name="Kang S.-H."/>
            <person name="Pandey R.P."/>
            <person name="Lee C.-M."/>
            <person name="Sim J.-S."/>
            <person name="Jeong J.-T."/>
            <person name="Choi B.-S."/>
            <person name="Jung M."/>
            <person name="Ginzburg D."/>
            <person name="Zhao K."/>
            <person name="Won S.Y."/>
            <person name="Oh T.-J."/>
            <person name="Yu Y."/>
            <person name="Kim N.-H."/>
            <person name="Lee O.R."/>
            <person name="Lee T.-H."/>
            <person name="Bashyal P."/>
            <person name="Kim T.-S."/>
            <person name="Lee W.-H."/>
            <person name="Kawkins C."/>
            <person name="Kim C.-K."/>
            <person name="Kim J.S."/>
            <person name="Ahn B.O."/>
            <person name="Rhee S.Y."/>
            <person name="Sohng J.K."/>
        </authorList>
    </citation>
    <scope>NUCLEOTIDE SEQUENCE</scope>
    <source>
        <tissue evidence="2">Leaf</tissue>
    </source>
</reference>
<organism evidence="2 3">
    <name type="scientific">Senna tora</name>
    <dbReference type="NCBI Taxonomy" id="362788"/>
    <lineage>
        <taxon>Eukaryota</taxon>
        <taxon>Viridiplantae</taxon>
        <taxon>Streptophyta</taxon>
        <taxon>Embryophyta</taxon>
        <taxon>Tracheophyta</taxon>
        <taxon>Spermatophyta</taxon>
        <taxon>Magnoliopsida</taxon>
        <taxon>eudicotyledons</taxon>
        <taxon>Gunneridae</taxon>
        <taxon>Pentapetalae</taxon>
        <taxon>rosids</taxon>
        <taxon>fabids</taxon>
        <taxon>Fabales</taxon>
        <taxon>Fabaceae</taxon>
        <taxon>Caesalpinioideae</taxon>
        <taxon>Cassia clade</taxon>
        <taxon>Senna</taxon>
    </lineage>
</organism>
<feature type="chain" id="PRO_5032765279" evidence="1">
    <location>
        <begin position="28"/>
        <end position="389"/>
    </location>
</feature>
<dbReference type="Proteomes" id="UP000634136">
    <property type="component" value="Unassembled WGS sequence"/>
</dbReference>